<organism evidence="1 2">
    <name type="scientific">Elysia crispata</name>
    <name type="common">lettuce slug</name>
    <dbReference type="NCBI Taxonomy" id="231223"/>
    <lineage>
        <taxon>Eukaryota</taxon>
        <taxon>Metazoa</taxon>
        <taxon>Spiralia</taxon>
        <taxon>Lophotrochozoa</taxon>
        <taxon>Mollusca</taxon>
        <taxon>Gastropoda</taxon>
        <taxon>Heterobranchia</taxon>
        <taxon>Euthyneura</taxon>
        <taxon>Panpulmonata</taxon>
        <taxon>Sacoglossa</taxon>
        <taxon>Placobranchoidea</taxon>
        <taxon>Plakobranchidae</taxon>
        <taxon>Elysia</taxon>
    </lineage>
</organism>
<proteinExistence type="predicted"/>
<comment type="caution">
    <text evidence="1">The sequence shown here is derived from an EMBL/GenBank/DDBJ whole genome shotgun (WGS) entry which is preliminary data.</text>
</comment>
<sequence>MFAAGYSTRIGGVDFRTRCTLIAFTVWRISSILERSSNEDRDIFSYRRVLETICVGLQLLKRKCYGNIYRARARLFITTTRRFLTCLTRIWTSKKKIENALALEMSRHLIDNNEPSLESTSHLCSSYLGKNKWFEGKDFVAPDLRKLKYLVSKSKTNAQDFYVAIINYVFESPQKFGSRLENGIMSSSCLDQLHP</sequence>
<name>A0AAE0Y917_9GAST</name>
<dbReference type="Proteomes" id="UP001283361">
    <property type="component" value="Unassembled WGS sequence"/>
</dbReference>
<dbReference type="AlphaFoldDB" id="A0AAE0Y917"/>
<evidence type="ECO:0000313" key="1">
    <source>
        <dbReference type="EMBL" id="KAK3737363.1"/>
    </source>
</evidence>
<accession>A0AAE0Y917</accession>
<reference evidence="1" key="1">
    <citation type="journal article" date="2023" name="G3 (Bethesda)">
        <title>A reference genome for the long-term kleptoplast-retaining sea slug Elysia crispata morphotype clarki.</title>
        <authorList>
            <person name="Eastman K.E."/>
            <person name="Pendleton A.L."/>
            <person name="Shaikh M.A."/>
            <person name="Suttiyut T."/>
            <person name="Ogas R."/>
            <person name="Tomko P."/>
            <person name="Gavelis G."/>
            <person name="Widhalm J.R."/>
            <person name="Wisecaver J.H."/>
        </authorList>
    </citation>
    <scope>NUCLEOTIDE SEQUENCE</scope>
    <source>
        <strain evidence="1">ECLA1</strain>
    </source>
</reference>
<keyword evidence="2" id="KW-1185">Reference proteome</keyword>
<protein>
    <submittedName>
        <fullName evidence="1">Uncharacterized protein</fullName>
    </submittedName>
</protein>
<gene>
    <name evidence="1" type="ORF">RRG08_036767</name>
</gene>
<dbReference type="EMBL" id="JAWDGP010006657">
    <property type="protein sequence ID" value="KAK3737363.1"/>
    <property type="molecule type" value="Genomic_DNA"/>
</dbReference>
<evidence type="ECO:0000313" key="2">
    <source>
        <dbReference type="Proteomes" id="UP001283361"/>
    </source>
</evidence>